<dbReference type="RefSeq" id="XP_008717951.1">
    <property type="nucleotide sequence ID" value="XM_008719729.1"/>
</dbReference>
<dbReference type="PANTHER" id="PTHR37544:SF3">
    <property type="entry name" value="SPRAY"/>
    <property type="match status" value="1"/>
</dbReference>
<dbReference type="InterPro" id="IPR021840">
    <property type="entry name" value="DUF3433"/>
</dbReference>
<accession>W2RRL3</accession>
<keyword evidence="1" id="KW-0472">Membrane</keyword>
<reference evidence="2 3" key="1">
    <citation type="submission" date="2013-03" db="EMBL/GenBank/DDBJ databases">
        <title>The Genome Sequence of Phialophora europaea CBS 101466.</title>
        <authorList>
            <consortium name="The Broad Institute Genomics Platform"/>
            <person name="Cuomo C."/>
            <person name="de Hoog S."/>
            <person name="Gorbushina A."/>
            <person name="Walker B."/>
            <person name="Young S.K."/>
            <person name="Zeng Q."/>
            <person name="Gargeya S."/>
            <person name="Fitzgerald M."/>
            <person name="Haas B."/>
            <person name="Abouelleil A."/>
            <person name="Allen A.W."/>
            <person name="Alvarado L."/>
            <person name="Arachchi H.M."/>
            <person name="Berlin A.M."/>
            <person name="Chapman S.B."/>
            <person name="Gainer-Dewar J."/>
            <person name="Goldberg J."/>
            <person name="Griggs A."/>
            <person name="Gujja S."/>
            <person name="Hansen M."/>
            <person name="Howarth C."/>
            <person name="Imamovic A."/>
            <person name="Ireland A."/>
            <person name="Larimer J."/>
            <person name="McCowan C."/>
            <person name="Murphy C."/>
            <person name="Pearson M."/>
            <person name="Poon T.W."/>
            <person name="Priest M."/>
            <person name="Roberts A."/>
            <person name="Saif S."/>
            <person name="Shea T."/>
            <person name="Sisk P."/>
            <person name="Sykes S."/>
            <person name="Wortman J."/>
            <person name="Nusbaum C."/>
            <person name="Birren B."/>
        </authorList>
    </citation>
    <scope>NUCLEOTIDE SEQUENCE [LARGE SCALE GENOMIC DNA]</scope>
    <source>
        <strain evidence="2 3">CBS 101466</strain>
    </source>
</reference>
<dbReference type="eggNOG" id="ENOG502QQ7D">
    <property type="taxonomic scope" value="Eukaryota"/>
</dbReference>
<evidence type="ECO:0000313" key="2">
    <source>
        <dbReference type="EMBL" id="ETN39166.1"/>
    </source>
</evidence>
<dbReference type="STRING" id="1220924.W2RRL3"/>
<feature type="transmembrane region" description="Helical" evidence="1">
    <location>
        <begin position="769"/>
        <end position="793"/>
    </location>
</feature>
<feature type="transmembrane region" description="Helical" evidence="1">
    <location>
        <begin position="537"/>
        <end position="559"/>
    </location>
</feature>
<dbReference type="VEuPathDB" id="FungiDB:HMPREF1541_05389"/>
<organism evidence="2 3">
    <name type="scientific">Cyphellophora europaea (strain CBS 101466)</name>
    <name type="common">Phialophora europaea</name>
    <dbReference type="NCBI Taxonomy" id="1220924"/>
    <lineage>
        <taxon>Eukaryota</taxon>
        <taxon>Fungi</taxon>
        <taxon>Dikarya</taxon>
        <taxon>Ascomycota</taxon>
        <taxon>Pezizomycotina</taxon>
        <taxon>Eurotiomycetes</taxon>
        <taxon>Chaetothyriomycetidae</taxon>
        <taxon>Chaetothyriales</taxon>
        <taxon>Cyphellophoraceae</taxon>
        <taxon>Cyphellophora</taxon>
    </lineage>
</organism>
<dbReference type="PANTHER" id="PTHR37544">
    <property type="entry name" value="SPRAY-RELATED"/>
    <property type="match status" value="1"/>
</dbReference>
<feature type="transmembrane region" description="Helical" evidence="1">
    <location>
        <begin position="655"/>
        <end position="676"/>
    </location>
</feature>
<gene>
    <name evidence="2" type="ORF">HMPREF1541_05389</name>
</gene>
<feature type="transmembrane region" description="Helical" evidence="1">
    <location>
        <begin position="1186"/>
        <end position="1206"/>
    </location>
</feature>
<dbReference type="Pfam" id="PF11915">
    <property type="entry name" value="DUF3433"/>
    <property type="match status" value="2"/>
</dbReference>
<proteinExistence type="predicted"/>
<dbReference type="OrthoDB" id="5332281at2759"/>
<dbReference type="Proteomes" id="UP000030752">
    <property type="component" value="Unassembled WGS sequence"/>
</dbReference>
<keyword evidence="3" id="KW-1185">Reference proteome</keyword>
<dbReference type="GeneID" id="19972728"/>
<evidence type="ECO:0000313" key="3">
    <source>
        <dbReference type="Proteomes" id="UP000030752"/>
    </source>
</evidence>
<keyword evidence="1" id="KW-0812">Transmembrane</keyword>
<dbReference type="EMBL" id="KB822721">
    <property type="protein sequence ID" value="ETN39166.1"/>
    <property type="molecule type" value="Genomic_DNA"/>
</dbReference>
<sequence>MSSRPRAKSRFVVWKTTKRSQSPTRTAERQHGIYWRRSWLTNAALSAVGILLSCLAAGLVVLRQSSLRTNGIETLTDNHYLWTYGPTALLVFVAAAWRQLDHEVKILVPWAVLKDGNAQAEKSLRLDYVSPLQIVSFAQAIGNKHFAVPASVFGFALLKGITLASTALLDVRDVAVEVPSDSLVQTSRFDGTLFNATAFTLGTDSSLVYNAFGISSYGLERQDGIGDGFAYETFLSHPTPGASDIEFRANVRTFVPDFGCAPAHVTINPEHVDTQLTNASRGRIAVTSPRCSFTGVEPTFLLDKAILESQVVPNIQRRASMQRVDCDDFRAPGSQTDNIQLLVLAEIEYAQEFPDASESATRGIGDEVNVTSWSANVRRTKSIVCNPHVSITNSSILYETSQTPVRAVLAGGEGPPSLSEAFTDDDLANAFTASILDGAGLFGVASAANSLLEEESPNTMFRMMADTVFHERSEIGPSGYEALLNDDVGDDIVSNAANTVFRAVASQIIHKNIRRTIDEPLPGRLSFRTKRLVVTELSLWFMFGGLLLLVLVTIAVWCVRPRPALPHHPESLIALAGHIPPNEELVGLVNSSRDLDSKGIDAMLRAYRFGTSWCLGPLDKRPVFEVYSTRPATASSPLVEPEPRPDDKHHWWTPLMLRPTMVALTLVLPVLTIATLEGVHQASLKRPQGTIVLIDEDDASSALVWLRTVPALTMLLIATLFNSIDFNIALLGPLSALKMRSMSVPRFPDRSFVGDLPPVTLWRAARLHLWPVAASTTAALVGSVLTIVISGLFTFDPASEARIVDLPKIEGFDTTTKSALIDPADAAALCSLLESSNLSYPINTYAEFVFPSLGSTEDLDETGSAVLDLNIPALRASLGCVALASDAVNITVTANPRINAASVSLNARARLPEGCQRGGPDGTLPFIEIPFSQQISGTTNESYVGKLLSLHVGPYNSPIEGSVGETAPNQPDNPPGCPSLALIYGHVDLISSPTPNLTTLVCTQHLQSLASHTFLTATQRILNTTLLSADPDVEPFLPASPTDPNITAFPFRIQQPLDQTLSIFNQTTFPSAANAATPVDHFFQGVLFGKTGLFASPAGEAAFASVEDADRRVVFESVQKFYRRYMAQAVSLAMRQPLPAGAVATAAAAQADAGNGTEDGEGEVWRVTVHNGRKKLKLTMHQESKVALQAMLAAMVLLMGYAVWAVRAGREVVKGNPCQIWGRLQLVVGGPLAGEVYRGVKEGEEPWGREGAGGSNSSSNKKVLLGWWDLPSWKGSGKRWGIDLVREGVGTALAGKRRLAPSPQGRVSEVRATPNVRSGWI</sequence>
<protein>
    <submittedName>
        <fullName evidence="2">Uncharacterized protein</fullName>
    </submittedName>
</protein>
<feature type="transmembrane region" description="Helical" evidence="1">
    <location>
        <begin position="711"/>
        <end position="737"/>
    </location>
</feature>
<name>W2RRL3_CYPE1</name>
<dbReference type="HOGENOM" id="CLU_003000_0_0_1"/>
<evidence type="ECO:0000256" key="1">
    <source>
        <dbReference type="SAM" id="Phobius"/>
    </source>
</evidence>
<keyword evidence="1" id="KW-1133">Transmembrane helix</keyword>
<feature type="transmembrane region" description="Helical" evidence="1">
    <location>
        <begin position="39"/>
        <end position="61"/>
    </location>
</feature>
<dbReference type="InParanoid" id="W2RRL3"/>